<keyword evidence="2" id="KW-0732">Signal</keyword>
<dbReference type="Proteomes" id="UP000218690">
    <property type="component" value="Unassembled WGS sequence"/>
</dbReference>
<protein>
    <submittedName>
        <fullName evidence="3">Uncharacterized protein</fullName>
    </submittedName>
</protein>
<name>A0A2A4AJU4_9CORY</name>
<gene>
    <name evidence="3" type="ORF">COM45_01010</name>
</gene>
<evidence type="ECO:0000313" key="3">
    <source>
        <dbReference type="EMBL" id="PCC84025.1"/>
    </source>
</evidence>
<reference evidence="3 4" key="1">
    <citation type="submission" date="2017-09" db="EMBL/GenBank/DDBJ databases">
        <title>Draft Genome Sequence of Corynebacterium accolens AH4003.</title>
        <authorList>
            <person name="Chen Y."/>
            <person name="Oosthuysen W.F."/>
            <person name="Kelley S."/>
            <person name="Horswill A."/>
        </authorList>
    </citation>
    <scope>NUCLEOTIDE SEQUENCE [LARGE SCALE GENOMIC DNA]</scope>
    <source>
        <strain evidence="3 4">AH4003</strain>
    </source>
</reference>
<evidence type="ECO:0000256" key="2">
    <source>
        <dbReference type="SAM" id="SignalP"/>
    </source>
</evidence>
<organism evidence="3 4">
    <name type="scientific">Corynebacterium accolens</name>
    <dbReference type="NCBI Taxonomy" id="38284"/>
    <lineage>
        <taxon>Bacteria</taxon>
        <taxon>Bacillati</taxon>
        <taxon>Actinomycetota</taxon>
        <taxon>Actinomycetes</taxon>
        <taxon>Mycobacteriales</taxon>
        <taxon>Corynebacteriaceae</taxon>
        <taxon>Corynebacterium</taxon>
    </lineage>
</organism>
<dbReference type="AlphaFoldDB" id="A0A2A4AJU4"/>
<feature type="compositionally biased region" description="Low complexity" evidence="1">
    <location>
        <begin position="37"/>
        <end position="46"/>
    </location>
</feature>
<proteinExistence type="predicted"/>
<sequence length="258" mass="26774">MLKSASKIMSFFAAGTILIGSASTATAVDMPHKEANASNSTCAASNGPSNTKDTTQSPDKAELLKDAKENVSKGKIHAHGDADRLDLDNTKVTTVKSDDGESFDLVTVPYSNEGEYNYLSNITVAYKTEDHSSPIGQSETLYTKGSDNKFNVQVFKDDQLVKDEGLDIDYVDGATLQANQNVPKADPDTPELQGWGEKTACIGAILGVNGVVAGLIGSTCATACGVEPIGAAVCAACIGALATIGTGDIAGVIECFKL</sequence>
<evidence type="ECO:0000313" key="4">
    <source>
        <dbReference type="Proteomes" id="UP000218690"/>
    </source>
</evidence>
<comment type="caution">
    <text evidence="3">The sequence shown here is derived from an EMBL/GenBank/DDBJ whole genome shotgun (WGS) entry which is preliminary data.</text>
</comment>
<feature type="chain" id="PRO_5012246418" evidence="2">
    <location>
        <begin position="28"/>
        <end position="258"/>
    </location>
</feature>
<dbReference type="EMBL" id="NWBP01000001">
    <property type="protein sequence ID" value="PCC84025.1"/>
    <property type="molecule type" value="Genomic_DNA"/>
</dbReference>
<evidence type="ECO:0000256" key="1">
    <source>
        <dbReference type="SAM" id="MobiDB-lite"/>
    </source>
</evidence>
<feature type="signal peptide" evidence="2">
    <location>
        <begin position="1"/>
        <end position="27"/>
    </location>
</feature>
<accession>A0A2A4AJU4</accession>
<feature type="region of interest" description="Disordered" evidence="1">
    <location>
        <begin position="37"/>
        <end position="58"/>
    </location>
</feature>
<feature type="compositionally biased region" description="Polar residues" evidence="1">
    <location>
        <begin position="47"/>
        <end position="58"/>
    </location>
</feature>